<keyword evidence="8" id="KW-0067">ATP-binding</keyword>
<dbReference type="PANTHER" id="PTHR43071">
    <property type="entry name" value="2-AMINO-4-HYDROXY-6-HYDROXYMETHYLDIHYDROPTERIDINE PYROPHOSPHOKINASE"/>
    <property type="match status" value="1"/>
</dbReference>
<dbReference type="AlphaFoldDB" id="A0A926F5W6"/>
<dbReference type="GO" id="GO:0016301">
    <property type="term" value="F:kinase activity"/>
    <property type="evidence" value="ECO:0007669"/>
    <property type="project" value="UniProtKB-KW"/>
</dbReference>
<evidence type="ECO:0000256" key="4">
    <source>
        <dbReference type="ARBA" id="ARBA00016218"/>
    </source>
</evidence>
<evidence type="ECO:0000313" key="14">
    <source>
        <dbReference type="EMBL" id="MBC8594575.1"/>
    </source>
</evidence>
<evidence type="ECO:0000256" key="2">
    <source>
        <dbReference type="ARBA" id="ARBA00005810"/>
    </source>
</evidence>
<evidence type="ECO:0000256" key="3">
    <source>
        <dbReference type="ARBA" id="ARBA00013253"/>
    </source>
</evidence>
<dbReference type="GO" id="GO:0003848">
    <property type="term" value="F:2-amino-4-hydroxy-6-hydroxymethyldihydropteridine diphosphokinase activity"/>
    <property type="evidence" value="ECO:0007669"/>
    <property type="project" value="UniProtKB-EC"/>
</dbReference>
<evidence type="ECO:0000256" key="11">
    <source>
        <dbReference type="ARBA" id="ARBA00029766"/>
    </source>
</evidence>
<keyword evidence="15" id="KW-1185">Reference proteome</keyword>
<dbReference type="RefSeq" id="WP_369411072.1">
    <property type="nucleotide sequence ID" value="NZ_JACRTF010000001.1"/>
</dbReference>
<keyword evidence="9" id="KW-0289">Folate biosynthesis</keyword>
<dbReference type="EC" id="2.7.6.3" evidence="3"/>
<dbReference type="GO" id="GO:0005524">
    <property type="term" value="F:ATP binding"/>
    <property type="evidence" value="ECO:0007669"/>
    <property type="project" value="UniProtKB-KW"/>
</dbReference>
<feature type="domain" description="7,8-dihydro-6-hydroxymethylpterin-pyrophosphokinase" evidence="13">
    <location>
        <begin position="6"/>
        <end position="121"/>
    </location>
</feature>
<dbReference type="InterPro" id="IPR000550">
    <property type="entry name" value="Hppk"/>
</dbReference>
<accession>A0A926F5W6</accession>
<dbReference type="InterPro" id="IPR035907">
    <property type="entry name" value="Hppk_sf"/>
</dbReference>
<evidence type="ECO:0000256" key="5">
    <source>
        <dbReference type="ARBA" id="ARBA00022679"/>
    </source>
</evidence>
<keyword evidence="5" id="KW-0808">Transferase</keyword>
<evidence type="ECO:0000259" key="13">
    <source>
        <dbReference type="Pfam" id="PF01288"/>
    </source>
</evidence>
<dbReference type="GO" id="GO:0046656">
    <property type="term" value="P:folic acid biosynthetic process"/>
    <property type="evidence" value="ECO:0007669"/>
    <property type="project" value="UniProtKB-KW"/>
</dbReference>
<proteinExistence type="inferred from homology"/>
<reference evidence="14" key="1">
    <citation type="submission" date="2020-08" db="EMBL/GenBank/DDBJ databases">
        <title>Genome public.</title>
        <authorList>
            <person name="Liu C."/>
            <person name="Sun Q."/>
        </authorList>
    </citation>
    <scope>NUCLEOTIDE SEQUENCE</scope>
    <source>
        <strain evidence="14">N12</strain>
    </source>
</reference>
<evidence type="ECO:0000256" key="6">
    <source>
        <dbReference type="ARBA" id="ARBA00022741"/>
    </source>
</evidence>
<dbReference type="Gene3D" id="3.30.70.560">
    <property type="entry name" value="7,8-Dihydro-6-hydroxymethylpterin-pyrophosphokinase HPPK"/>
    <property type="match status" value="1"/>
</dbReference>
<evidence type="ECO:0000256" key="10">
    <source>
        <dbReference type="ARBA" id="ARBA00029409"/>
    </source>
</evidence>
<evidence type="ECO:0000256" key="9">
    <source>
        <dbReference type="ARBA" id="ARBA00022909"/>
    </source>
</evidence>
<evidence type="ECO:0000256" key="12">
    <source>
        <dbReference type="ARBA" id="ARBA00033413"/>
    </source>
</evidence>
<dbReference type="EMBL" id="JACRTF010000001">
    <property type="protein sequence ID" value="MBC8594575.1"/>
    <property type="molecule type" value="Genomic_DNA"/>
</dbReference>
<name>A0A926F5W6_9BACT</name>
<dbReference type="SUPFAM" id="SSF55083">
    <property type="entry name" value="6-hydroxymethyl-7,8-dihydropterin pyrophosphokinase, HPPK"/>
    <property type="match status" value="1"/>
</dbReference>
<keyword evidence="7" id="KW-0418">Kinase</keyword>
<evidence type="ECO:0000256" key="8">
    <source>
        <dbReference type="ARBA" id="ARBA00022840"/>
    </source>
</evidence>
<dbReference type="Proteomes" id="UP000651085">
    <property type="component" value="Unassembled WGS sequence"/>
</dbReference>
<protein>
    <recommendedName>
        <fullName evidence="4">2-amino-4-hydroxy-6-hydroxymethyldihydropteridine pyrophosphokinase</fullName>
        <ecNumber evidence="3">2.7.6.3</ecNumber>
    </recommendedName>
    <alternativeName>
        <fullName evidence="11">6-hydroxymethyl-7,8-dihydropterin pyrophosphokinase</fullName>
    </alternativeName>
    <alternativeName>
        <fullName evidence="12">7,8-dihydro-6-hydroxymethylpterin-pyrophosphokinase</fullName>
    </alternativeName>
</protein>
<keyword evidence="6" id="KW-0547">Nucleotide-binding</keyword>
<dbReference type="Pfam" id="PF01288">
    <property type="entry name" value="HPPK"/>
    <property type="match status" value="1"/>
</dbReference>
<comment type="caution">
    <text evidence="14">The sequence shown here is derived from an EMBL/GenBank/DDBJ whole genome shotgun (WGS) entry which is preliminary data.</text>
</comment>
<evidence type="ECO:0000313" key="15">
    <source>
        <dbReference type="Proteomes" id="UP000651085"/>
    </source>
</evidence>
<evidence type="ECO:0000256" key="1">
    <source>
        <dbReference type="ARBA" id="ARBA00005051"/>
    </source>
</evidence>
<comment type="pathway">
    <text evidence="1">Cofactor biosynthesis; tetrahydrofolate biosynthesis; 2-amino-4-hydroxy-6-hydroxymethyl-7,8-dihydropteridine diphosphate from 7,8-dihydroneopterin triphosphate: step 4/4.</text>
</comment>
<comment type="similarity">
    <text evidence="2">Belongs to the HPPK family.</text>
</comment>
<organism evidence="14 15">
    <name type="scientific">Jilunia laotingensis</name>
    <dbReference type="NCBI Taxonomy" id="2763675"/>
    <lineage>
        <taxon>Bacteria</taxon>
        <taxon>Pseudomonadati</taxon>
        <taxon>Bacteroidota</taxon>
        <taxon>Bacteroidia</taxon>
        <taxon>Bacteroidales</taxon>
        <taxon>Bacteroidaceae</taxon>
        <taxon>Jilunia</taxon>
    </lineage>
</organism>
<dbReference type="PANTHER" id="PTHR43071:SF1">
    <property type="entry name" value="2-AMINO-4-HYDROXY-6-HYDROXYMETHYLDIHYDROPTERIDINE PYROPHOSPHOKINASE"/>
    <property type="match status" value="1"/>
</dbReference>
<comment type="function">
    <text evidence="10">Catalyzes the transfer of pyrophosphate from adenosine triphosphate (ATP) to 6-hydroxymethyl-7,8-dihydropterin, an enzymatic step in folate biosynthesis pathway.</text>
</comment>
<evidence type="ECO:0000256" key="7">
    <source>
        <dbReference type="ARBA" id="ARBA00022777"/>
    </source>
</evidence>
<gene>
    <name evidence="14" type="ORF">H8744_15295</name>
</gene>
<sequence>MNICLICIGSNYNQKKNFLLAHQKLHALFPDIRFAKEEVTKPLWFRNQALFTDQVAVFSTIDEEWQVKAKLKDIEHEAGRHPEDKLEEKVCLDIDLLIYDGKILKPDDLKREYIQKGIEELEYYLD</sequence>